<organism evidence="1 2">
    <name type="scientific">Sphingomonas daechungensis</name>
    <dbReference type="NCBI Taxonomy" id="1176646"/>
    <lineage>
        <taxon>Bacteria</taxon>
        <taxon>Pseudomonadati</taxon>
        <taxon>Pseudomonadota</taxon>
        <taxon>Alphaproteobacteria</taxon>
        <taxon>Sphingomonadales</taxon>
        <taxon>Sphingomonadaceae</taxon>
        <taxon>Sphingomonas</taxon>
    </lineage>
</organism>
<dbReference type="Proteomes" id="UP000516134">
    <property type="component" value="Plasmid p_unnamed1"/>
</dbReference>
<proteinExistence type="predicted"/>
<dbReference type="EMBL" id="CP060781">
    <property type="protein sequence ID" value="QNP44568.1"/>
    <property type="molecule type" value="Genomic_DNA"/>
</dbReference>
<name>A0ABX6TA95_9SPHN</name>
<keyword evidence="1" id="KW-0614">Plasmid</keyword>
<protein>
    <submittedName>
        <fullName evidence="1">Uncharacterized protein</fullName>
    </submittedName>
</protein>
<evidence type="ECO:0000313" key="2">
    <source>
        <dbReference type="Proteomes" id="UP000516134"/>
    </source>
</evidence>
<reference evidence="1 2" key="1">
    <citation type="submission" date="2020-08" db="EMBL/GenBank/DDBJ databases">
        <title>Genome sequence of Sphingomonas daechungensis KACC 18115T.</title>
        <authorList>
            <person name="Hyun D.-W."/>
            <person name="Bae J.-W."/>
        </authorList>
    </citation>
    <scope>NUCLEOTIDE SEQUENCE [LARGE SCALE GENOMIC DNA]</scope>
    <source>
        <strain evidence="1 2">KACC 18115</strain>
        <plasmid evidence="1 2">p_unnamed1</plasmid>
    </source>
</reference>
<accession>A0ABX6TA95</accession>
<keyword evidence="2" id="KW-1185">Reference proteome</keyword>
<gene>
    <name evidence="1" type="ORF">H9L15_15870</name>
</gene>
<geneLocation type="plasmid" evidence="1 2">
    <name>p_unnamed1</name>
</geneLocation>
<evidence type="ECO:0000313" key="1">
    <source>
        <dbReference type="EMBL" id="QNP44568.1"/>
    </source>
</evidence>
<sequence>MDLVIFSIVAMAGNASLVGPSRGGFFLPNFQLRRSYFLTICGGFVRLRRSYVAGSYVWQISLVGSCASGLGTAAVSSILHDGLSLIGESLPTQRGVLVPDLNNVCLGSKAATAGMGRKTSRQVRVESRHQAALSEQALLQASLQKPKDPAAGIDCLDRCEVHCAGQPIRVVQIV</sequence>
<dbReference type="RefSeq" id="WP_187715986.1">
    <property type="nucleotide sequence ID" value="NZ_CP060781.1"/>
</dbReference>